<dbReference type="InterPro" id="IPR051092">
    <property type="entry name" value="FYVE_RhoGEF_PH"/>
</dbReference>
<reference evidence="2" key="1">
    <citation type="submission" date="2021-01" db="EMBL/GenBank/DDBJ databases">
        <authorList>
            <person name="Corre E."/>
            <person name="Pelletier E."/>
            <person name="Niang G."/>
            <person name="Scheremetjew M."/>
            <person name="Finn R."/>
            <person name="Kale V."/>
            <person name="Holt S."/>
            <person name="Cochrane G."/>
            <person name="Meng A."/>
            <person name="Brown T."/>
            <person name="Cohen L."/>
        </authorList>
    </citation>
    <scope>NUCLEOTIDE SEQUENCE</scope>
    <source>
        <strain evidence="2">DIVA3 518/3/11/1/6</strain>
    </source>
</reference>
<dbReference type="AlphaFoldDB" id="A0A7S4MMV4"/>
<dbReference type="PANTHER" id="PTHR12673">
    <property type="entry name" value="FACIOGENITAL DYSPLASIA PROTEIN"/>
    <property type="match status" value="1"/>
</dbReference>
<dbReference type="PROSITE" id="PS50010">
    <property type="entry name" value="DH_2"/>
    <property type="match status" value="1"/>
</dbReference>
<name>A0A7S4MMV4_9EUKA</name>
<accession>A0A7S4MMV4</accession>
<dbReference type="Gene3D" id="1.20.900.10">
    <property type="entry name" value="Dbl homology (DH) domain"/>
    <property type="match status" value="1"/>
</dbReference>
<organism evidence="2">
    <name type="scientific">Vannella robusta</name>
    <dbReference type="NCBI Taxonomy" id="1487602"/>
    <lineage>
        <taxon>Eukaryota</taxon>
        <taxon>Amoebozoa</taxon>
        <taxon>Discosea</taxon>
        <taxon>Flabellinia</taxon>
        <taxon>Vannellidae</taxon>
        <taxon>Vannella</taxon>
    </lineage>
</organism>
<evidence type="ECO:0000259" key="1">
    <source>
        <dbReference type="PROSITE" id="PS50010"/>
    </source>
</evidence>
<dbReference type="EMBL" id="HBKP01019502">
    <property type="protein sequence ID" value="CAE2232327.1"/>
    <property type="molecule type" value="Transcribed_RNA"/>
</dbReference>
<feature type="domain" description="DH" evidence="1">
    <location>
        <begin position="52"/>
        <end position="230"/>
    </location>
</feature>
<evidence type="ECO:0000313" key="2">
    <source>
        <dbReference type="EMBL" id="CAE2232327.1"/>
    </source>
</evidence>
<dbReference type="InterPro" id="IPR000219">
    <property type="entry name" value="DH_dom"/>
</dbReference>
<dbReference type="InterPro" id="IPR035899">
    <property type="entry name" value="DBL_dom_sf"/>
</dbReference>
<proteinExistence type="predicted"/>
<dbReference type="CDD" id="cd00160">
    <property type="entry name" value="RhoGEF"/>
    <property type="match status" value="1"/>
</dbReference>
<dbReference type="GO" id="GO:0005085">
    <property type="term" value="F:guanyl-nucleotide exchange factor activity"/>
    <property type="evidence" value="ECO:0007669"/>
    <property type="project" value="InterPro"/>
</dbReference>
<dbReference type="GO" id="GO:0005737">
    <property type="term" value="C:cytoplasm"/>
    <property type="evidence" value="ECO:0007669"/>
    <property type="project" value="TreeGrafter"/>
</dbReference>
<dbReference type="SMART" id="SM00325">
    <property type="entry name" value="RhoGEF"/>
    <property type="match status" value="1"/>
</dbReference>
<sequence>MTEKYFTLVPKPGAAIEDVGKIRLQILFQSALTGFTPVSPSSKWKLPAEPTRLQQVIQEWLQTEENYVSDLRILADRFMGEIKKKQLLAPHEIKEIFANLDEILDVNETMMAELYMKGSMELPDVLDVFETHLQNMDCYIEYCSNQSNASIKMEEYSKTYPSFGDFMQMTRMEYRGLNAEAFVVKPLQRLVKYPLLLREVKSADKTNPETPRIDHITETLNSIISRANEETNRKEQLRRISTTHKMLEKLGVYQKLVKQHGAYHSFVYSSKVLFVDMNEKQEEPHPAFFVIFEDFLLLACLGEDTAARIYCHIPLLNARLLSIPSSSGSIKHKLSLLAVEKNIELEIQSVEEKSALINTVHSLQKDALLSKLGSISPIALQNAQKAIETSTHKDALAEKKTEFLTFVQQQKEERKDVYQDIAKCSADLQEIHRQIEPLNRQVAKLSK</sequence>
<dbReference type="SUPFAM" id="SSF48065">
    <property type="entry name" value="DBL homology domain (DH-domain)"/>
    <property type="match status" value="1"/>
</dbReference>
<dbReference type="Pfam" id="PF00621">
    <property type="entry name" value="RhoGEF"/>
    <property type="match status" value="1"/>
</dbReference>
<gene>
    <name evidence="2" type="ORF">VSP0166_LOCUS13817</name>
</gene>
<dbReference type="PANTHER" id="PTHR12673:SF159">
    <property type="entry name" value="LD03170P"/>
    <property type="match status" value="1"/>
</dbReference>
<protein>
    <recommendedName>
        <fullName evidence="1">DH domain-containing protein</fullName>
    </recommendedName>
</protein>